<evidence type="ECO:0000313" key="2">
    <source>
        <dbReference type="EMBL" id="TCO86515.1"/>
    </source>
</evidence>
<comment type="caution">
    <text evidence="2">The sequence shown here is derived from an EMBL/GenBank/DDBJ whole genome shotgun (WGS) entry which is preliminary data.</text>
</comment>
<dbReference type="RefSeq" id="WP_132087802.1">
    <property type="nucleotide sequence ID" value="NZ_JANKAQ010000002.1"/>
</dbReference>
<evidence type="ECO:0000259" key="1">
    <source>
        <dbReference type="Pfam" id="PF00882"/>
    </source>
</evidence>
<dbReference type="Pfam" id="PF00882">
    <property type="entry name" value="Zn_dep_PLPC"/>
    <property type="match status" value="1"/>
</dbReference>
<dbReference type="AlphaFoldDB" id="A0A4R2LJB8"/>
<dbReference type="InterPro" id="IPR008947">
    <property type="entry name" value="PLipase_C/P1_nuclease_dom_sf"/>
</dbReference>
<keyword evidence="3" id="KW-1185">Reference proteome</keyword>
<sequence>MRKKSHISLANHMLNEFKDETLMAHTYMFQFGSLLPDLVPSFLTKKHQMDTTFDILEKKLRKVIEEYSGEDGLSMSRCKDLGVITHYIADYFTLPHNKKFKGNLKDHVSYEEVLKHAMRHYVGQKNIENQPLIRMSMSSVDDICNFIKNCHVEYIKMTADGQDIDCRHSVEVCRQVLEAVISLLHQQQHRYIKVA</sequence>
<feature type="domain" description="Phospholipase C/D" evidence="1">
    <location>
        <begin position="5"/>
        <end position="157"/>
    </location>
</feature>
<dbReference type="GO" id="GO:0016788">
    <property type="term" value="F:hydrolase activity, acting on ester bonds"/>
    <property type="evidence" value="ECO:0007669"/>
    <property type="project" value="InterPro"/>
</dbReference>
<protein>
    <submittedName>
        <fullName evidence="2">Zinc dependent phospholipase C</fullName>
    </submittedName>
</protein>
<name>A0A4R2LJB8_9FIRM</name>
<reference evidence="2 3" key="1">
    <citation type="submission" date="2019-03" db="EMBL/GenBank/DDBJ databases">
        <title>Genomic Encyclopedia of Type Strains, Phase IV (KMG-IV): sequencing the most valuable type-strain genomes for metagenomic binning, comparative biology and taxonomic classification.</title>
        <authorList>
            <person name="Goeker M."/>
        </authorList>
    </citation>
    <scope>NUCLEOTIDE SEQUENCE [LARGE SCALE GENOMIC DNA]</scope>
    <source>
        <strain evidence="2 3">DSM 28559</strain>
    </source>
</reference>
<evidence type="ECO:0000313" key="3">
    <source>
        <dbReference type="Proteomes" id="UP000295711"/>
    </source>
</evidence>
<dbReference type="EMBL" id="SLXA01000001">
    <property type="protein sequence ID" value="TCO86515.1"/>
    <property type="molecule type" value="Genomic_DNA"/>
</dbReference>
<dbReference type="InterPro" id="IPR029002">
    <property type="entry name" value="PLPC/GPLD1"/>
</dbReference>
<gene>
    <name evidence="2" type="ORF">EV212_101305</name>
</gene>
<organism evidence="2 3">
    <name type="scientific">Frisingicoccus caecimuris</name>
    <dbReference type="NCBI Taxonomy" id="1796636"/>
    <lineage>
        <taxon>Bacteria</taxon>
        <taxon>Bacillati</taxon>
        <taxon>Bacillota</taxon>
        <taxon>Clostridia</taxon>
        <taxon>Lachnospirales</taxon>
        <taxon>Lachnospiraceae</taxon>
        <taxon>Frisingicoccus</taxon>
    </lineage>
</organism>
<dbReference type="Proteomes" id="UP000295711">
    <property type="component" value="Unassembled WGS sequence"/>
</dbReference>
<dbReference type="OrthoDB" id="2878022at2"/>
<accession>A0A4R2LJB8</accession>
<dbReference type="Gene3D" id="1.10.575.10">
    <property type="entry name" value="P1 Nuclease"/>
    <property type="match status" value="1"/>
</dbReference>
<proteinExistence type="predicted"/>